<dbReference type="Proteomes" id="UP000198228">
    <property type="component" value="Chromosome I"/>
</dbReference>
<dbReference type="Pfam" id="PF04978">
    <property type="entry name" value="MST"/>
    <property type="match status" value="1"/>
</dbReference>
<dbReference type="SUPFAM" id="SSF109854">
    <property type="entry name" value="DinB/YfiT-like putative metalloenzymes"/>
    <property type="match status" value="1"/>
</dbReference>
<evidence type="ECO:0000313" key="1">
    <source>
        <dbReference type="EMBL" id="SCF16327.1"/>
    </source>
</evidence>
<name>A0A1C4Y6H2_9ACTN</name>
<dbReference type="InterPro" id="IPR034660">
    <property type="entry name" value="DinB/YfiT-like"/>
</dbReference>
<dbReference type="EMBL" id="LT607410">
    <property type="protein sequence ID" value="SCF16327.1"/>
    <property type="molecule type" value="Genomic_DNA"/>
</dbReference>
<organism evidence="1 2">
    <name type="scientific">Micromonospora purpureochromogenes</name>
    <dbReference type="NCBI Taxonomy" id="47872"/>
    <lineage>
        <taxon>Bacteria</taxon>
        <taxon>Bacillati</taxon>
        <taxon>Actinomycetota</taxon>
        <taxon>Actinomycetes</taxon>
        <taxon>Micromonosporales</taxon>
        <taxon>Micromonosporaceae</taxon>
        <taxon>Micromonospora</taxon>
    </lineage>
</organism>
<proteinExistence type="predicted"/>
<dbReference type="Gene3D" id="1.20.120.450">
    <property type="entry name" value="dinb family like domain"/>
    <property type="match status" value="1"/>
</dbReference>
<protein>
    <submittedName>
        <fullName evidence="1">Uncharacterized damage-inducible protein DinB (Forms a four-helix bundle)</fullName>
    </submittedName>
</protein>
<evidence type="ECO:0000313" key="2">
    <source>
        <dbReference type="Proteomes" id="UP000198228"/>
    </source>
</evidence>
<reference evidence="1 2" key="1">
    <citation type="submission" date="2016-06" db="EMBL/GenBank/DDBJ databases">
        <authorList>
            <person name="Kjaerup R.B."/>
            <person name="Dalgaard T.S."/>
            <person name="Juul-Madsen H.R."/>
        </authorList>
    </citation>
    <scope>NUCLEOTIDE SEQUENCE [LARGE SCALE GENOMIC DNA]</scope>
    <source>
        <strain evidence="1 2">DSM 43821</strain>
    </source>
</reference>
<accession>A0A1C4Y6H2</accession>
<gene>
    <name evidence="1" type="ORF">GA0074696_3090</name>
</gene>
<dbReference type="InterPro" id="IPR007061">
    <property type="entry name" value="MST-like"/>
</dbReference>
<dbReference type="AlphaFoldDB" id="A0A1C4Y6H2"/>
<dbReference type="RefSeq" id="WP_088961739.1">
    <property type="nucleotide sequence ID" value="NZ_LT607410.1"/>
</dbReference>
<sequence length="174" mass="19421">MSATRFPVLLDGPGNHVDDPRELLVGYLDWYREALARKTAGLSEEQLRSPVDGLGWAPLGLVRHLGWVERRWIRWGFAAEQVAPCPPGEDDAEWRVDALSTEQVWRAYRAEVAHTRRIVAGVPLSRRAALGGRFPAAADVPSLGRILFHLLQEYARHLGQLDVARQLLDGVTGE</sequence>